<dbReference type="Proteomes" id="UP001213907">
    <property type="component" value="Chromosome"/>
</dbReference>
<dbReference type="RefSeq" id="WP_275248213.1">
    <property type="nucleotide sequence ID" value="NZ_BAABDX010000001.1"/>
</dbReference>
<proteinExistence type="predicted"/>
<evidence type="ECO:0000313" key="3">
    <source>
        <dbReference type="Proteomes" id="UP001213907"/>
    </source>
</evidence>
<protein>
    <submittedName>
        <fullName evidence="2">Uncharacterized protein</fullName>
    </submittedName>
</protein>
<keyword evidence="3" id="KW-1185">Reference proteome</keyword>
<reference evidence="2 3" key="1">
    <citation type="submission" date="2022-11" db="EMBL/GenBank/DDBJ databases">
        <authorList>
            <person name="Siebert D."/>
            <person name="Busche T."/>
            <person name="Saydam E."/>
            <person name="Kalinowski J."/>
            <person name="Ruckert C."/>
            <person name="Blombach B."/>
        </authorList>
    </citation>
    <scope>NUCLEOTIDE SEQUENCE [LARGE SCALE GENOMIC DNA]</scope>
    <source>
        <strain evidence="2 3">DSM 1083</strain>
    </source>
</reference>
<gene>
    <name evidence="2" type="ORF">AFIC_001170</name>
</gene>
<organism evidence="2 3">
    <name type="scientific">Afipia carboxydohydrogena</name>
    <name type="common">Pseudomonas carboxydohydrogena</name>
    <dbReference type="NCBI Taxonomy" id="290"/>
    <lineage>
        <taxon>Bacteria</taxon>
        <taxon>Pseudomonadati</taxon>
        <taxon>Pseudomonadota</taxon>
        <taxon>Alphaproteobacteria</taxon>
        <taxon>Hyphomicrobiales</taxon>
        <taxon>Nitrobacteraceae</taxon>
        <taxon>Afipia</taxon>
    </lineage>
</organism>
<sequence>MLVLARDFLLNLAAGVATDLSSPSGMMGYLLTIGIIAYAVIAWHKKRVLAGKRGMDSLYVMALALLVIIGATGVLFYGMGLRSAPQAATVAGQNPIPAAVDPWTTLRRNYSGKRKTAFDDNLTDLSHTLNAGWNELDEKAQIVQLVNRPSYADPRWEIYARIDNSFSDMRKILARIKEAIWNKLRSQYPDQQNDLDDILVGPERLDALDSALIQSEQSLRAFKNLIMSDDLGTRVSASQLFFQSQEPLSEQIGLFRSWISQCNYRIDEKRKALEHVENK</sequence>
<feature type="transmembrane region" description="Helical" evidence="1">
    <location>
        <begin position="26"/>
        <end position="45"/>
    </location>
</feature>
<name>A0ABY8BRQ9_AFICR</name>
<keyword evidence="1" id="KW-0812">Transmembrane</keyword>
<evidence type="ECO:0000256" key="1">
    <source>
        <dbReference type="SAM" id="Phobius"/>
    </source>
</evidence>
<accession>A0ABY8BRQ9</accession>
<feature type="transmembrane region" description="Helical" evidence="1">
    <location>
        <begin position="57"/>
        <end position="79"/>
    </location>
</feature>
<keyword evidence="1" id="KW-0472">Membrane</keyword>
<keyword evidence="1" id="KW-1133">Transmembrane helix</keyword>
<dbReference type="EMBL" id="CP113162">
    <property type="protein sequence ID" value="WEF52675.1"/>
    <property type="molecule type" value="Genomic_DNA"/>
</dbReference>
<evidence type="ECO:0000313" key="2">
    <source>
        <dbReference type="EMBL" id="WEF52675.1"/>
    </source>
</evidence>